<dbReference type="SUPFAM" id="SSF47391">
    <property type="entry name" value="Dimerization-anchoring domain of cAMP-dependent PK regulatory subunit"/>
    <property type="match status" value="1"/>
</dbReference>
<dbReference type="FunFam" id="3.40.50.300:FF:000583">
    <property type="entry name" value="Adenylate kinase isoenzyme 5"/>
    <property type="match status" value="1"/>
</dbReference>
<evidence type="ECO:0000256" key="6">
    <source>
        <dbReference type="ARBA" id="ARBA00012955"/>
    </source>
</evidence>
<dbReference type="PROSITE" id="PS00113">
    <property type="entry name" value="ADENYLATE_KINASE"/>
    <property type="match status" value="1"/>
</dbReference>
<dbReference type="EC" id="2.7.4.3" evidence="6"/>
<name>A0AAX7VL40_ASTCA</name>
<keyword evidence="17" id="KW-1185">Reference proteome</keyword>
<reference evidence="16 17" key="1">
    <citation type="submission" date="2018-05" db="EMBL/GenBank/DDBJ databases">
        <authorList>
            <person name="Datahose"/>
        </authorList>
    </citation>
    <scope>NUCLEOTIDE SEQUENCE</scope>
</reference>
<dbReference type="GO" id="GO:0005737">
    <property type="term" value="C:cytoplasm"/>
    <property type="evidence" value="ECO:0007669"/>
    <property type="project" value="UniProtKB-SubCell"/>
</dbReference>
<evidence type="ECO:0000256" key="8">
    <source>
        <dbReference type="ARBA" id="ARBA00022679"/>
    </source>
</evidence>
<dbReference type="GeneTree" id="ENSGT00940000155917"/>
<dbReference type="Proteomes" id="UP000265100">
    <property type="component" value="Chromosome 18"/>
</dbReference>
<evidence type="ECO:0000256" key="11">
    <source>
        <dbReference type="ARBA" id="ARBA00022840"/>
    </source>
</evidence>
<evidence type="ECO:0000313" key="16">
    <source>
        <dbReference type="Ensembl" id="ENSACLP00000082455.1"/>
    </source>
</evidence>
<gene>
    <name evidence="16" type="primary">AK5</name>
</gene>
<dbReference type="Pfam" id="PF00406">
    <property type="entry name" value="ADK"/>
    <property type="match status" value="2"/>
</dbReference>
<protein>
    <recommendedName>
        <fullName evidence="13">Adenylate kinase isoenzyme 5</fullName>
        <ecNumber evidence="6">2.7.4.3</ecNumber>
    </recommendedName>
    <alternativeName>
        <fullName evidence="14">ATP-AMP transphosphorylase 5</fullName>
    </alternativeName>
</protein>
<dbReference type="PRINTS" id="PR00094">
    <property type="entry name" value="ADENYLTKNASE"/>
</dbReference>
<organism evidence="16 17">
    <name type="scientific">Astatotilapia calliptera</name>
    <name type="common">Eastern happy</name>
    <name type="synonym">Chromis callipterus</name>
    <dbReference type="NCBI Taxonomy" id="8154"/>
    <lineage>
        <taxon>Eukaryota</taxon>
        <taxon>Metazoa</taxon>
        <taxon>Chordata</taxon>
        <taxon>Craniata</taxon>
        <taxon>Vertebrata</taxon>
        <taxon>Euteleostomi</taxon>
        <taxon>Actinopterygii</taxon>
        <taxon>Neopterygii</taxon>
        <taxon>Teleostei</taxon>
        <taxon>Neoteleostei</taxon>
        <taxon>Acanthomorphata</taxon>
        <taxon>Ovalentaria</taxon>
        <taxon>Cichlomorphae</taxon>
        <taxon>Cichliformes</taxon>
        <taxon>Cichlidae</taxon>
        <taxon>African cichlids</taxon>
        <taxon>Pseudocrenilabrinae</taxon>
        <taxon>Haplochromini</taxon>
        <taxon>Astatotilapia</taxon>
    </lineage>
</organism>
<dbReference type="InterPro" id="IPR033690">
    <property type="entry name" value="Adenylat_kinase_CS"/>
</dbReference>
<evidence type="ECO:0000256" key="13">
    <source>
        <dbReference type="ARBA" id="ARBA00071573"/>
    </source>
</evidence>
<comment type="catalytic activity">
    <reaction evidence="2">
        <text>AMP + ATP = 2 ADP</text>
        <dbReference type="Rhea" id="RHEA:12973"/>
        <dbReference type="ChEBI" id="CHEBI:30616"/>
        <dbReference type="ChEBI" id="CHEBI:456215"/>
        <dbReference type="ChEBI" id="CHEBI:456216"/>
        <dbReference type="EC" id="2.7.4.3"/>
    </reaction>
</comment>
<comment type="similarity">
    <text evidence="5 15">Belongs to the adenylate kinase family.</text>
</comment>
<evidence type="ECO:0000256" key="5">
    <source>
        <dbReference type="ARBA" id="ARBA00007220"/>
    </source>
</evidence>
<evidence type="ECO:0000256" key="15">
    <source>
        <dbReference type="RuleBase" id="RU003330"/>
    </source>
</evidence>
<dbReference type="InterPro" id="IPR027417">
    <property type="entry name" value="P-loop_NTPase"/>
</dbReference>
<evidence type="ECO:0000256" key="4">
    <source>
        <dbReference type="ARBA" id="ARBA00004496"/>
    </source>
</evidence>
<reference evidence="16" key="4">
    <citation type="submission" date="2025-09" db="UniProtKB">
        <authorList>
            <consortium name="Ensembl"/>
        </authorList>
    </citation>
    <scope>IDENTIFICATION</scope>
</reference>
<sequence length="549" mass="61780">MNTNDAKEYLARREIPQLFESLLTGLMYYRPDDPIEYLEGCLKKARELGGPEKVRWDTFVGQEKKSLPPLNGGQSRRSLFRNVLPDSPNFPYRRYDRLPPISQFSIESDSDLSETAELIEEYEVFDPSRPRPKVILVIGGPGSGKGTQSLKIAERYGFQYMSVGELLRKKMIHNATSNRKWSLIAKIITNGELAPQETTITEIKQKIMKIPDANGIVIDGFPRDVGQALSFEDQICTPDLVVFLACTNHRLKERLQKRAEQQGRPDDNPKAIERRLTNFKQNTIPLVKYFQERGLIVTLDADRDEEEVFCDIGMTLDNKLFPSKEPAAGPSELDLSLLGETSSLADVACKDDEVEEEEEIGYAEGNTESGPGSGKALQCERMEERFGLRRVTLGDLLCSELQSNNDRGRYLRDALERGEQLPEDTLLELLCDAVVSSGRQGKGLVISGFPRDLRQAEEYEAKMGEPSAVLLLNCSADTMSNRLQCRGRSGFQAAPDRDSVLHRRVESFCSDTQAVAAHYEHKRLLHTIDAERSPDQVFAQICRSMESGF</sequence>
<evidence type="ECO:0000256" key="9">
    <source>
        <dbReference type="ARBA" id="ARBA00022741"/>
    </source>
</evidence>
<proteinExistence type="inferred from homology"/>
<dbReference type="InterPro" id="IPR000850">
    <property type="entry name" value="Adenylat/UMP-CMP_kin"/>
</dbReference>
<keyword evidence="10 15" id="KW-0418">Kinase</keyword>
<dbReference type="AlphaFoldDB" id="A0AAX7VL40"/>
<dbReference type="CDD" id="cd22978">
    <property type="entry name" value="DD_AK5"/>
    <property type="match status" value="1"/>
</dbReference>
<reference evidence="17" key="2">
    <citation type="submission" date="2023-03" db="EMBL/GenBank/DDBJ databases">
        <authorList>
            <consortium name="Wellcome Sanger Institute Data Sharing"/>
        </authorList>
    </citation>
    <scope>NUCLEOTIDE SEQUENCE [LARGE SCALE GENOMIC DNA]</scope>
</reference>
<dbReference type="CDD" id="cd01428">
    <property type="entry name" value="ADK"/>
    <property type="match status" value="2"/>
</dbReference>
<comment type="catalytic activity">
    <reaction evidence="1">
        <text>a 2'-deoxyribonucleoside 5'-diphosphate + ATP = a 2'-deoxyribonucleoside 5'-triphosphate + ADP</text>
        <dbReference type="Rhea" id="RHEA:44640"/>
        <dbReference type="ChEBI" id="CHEBI:30616"/>
        <dbReference type="ChEBI" id="CHEBI:61560"/>
        <dbReference type="ChEBI" id="CHEBI:73316"/>
        <dbReference type="ChEBI" id="CHEBI:456216"/>
        <dbReference type="EC" id="2.7.4.6"/>
    </reaction>
</comment>
<keyword evidence="8 15" id="KW-0808">Transferase</keyword>
<dbReference type="SUPFAM" id="SSF52540">
    <property type="entry name" value="P-loop containing nucleoside triphosphate hydrolases"/>
    <property type="match status" value="2"/>
</dbReference>
<evidence type="ECO:0000313" key="17">
    <source>
        <dbReference type="Proteomes" id="UP000265100"/>
    </source>
</evidence>
<dbReference type="HAMAP" id="MF_00235">
    <property type="entry name" value="Adenylate_kinase_Adk"/>
    <property type="match status" value="1"/>
</dbReference>
<keyword evidence="9" id="KW-0547">Nucleotide-binding</keyword>
<accession>A0AAX7VL40</accession>
<evidence type="ECO:0000256" key="7">
    <source>
        <dbReference type="ARBA" id="ARBA00022490"/>
    </source>
</evidence>
<dbReference type="Ensembl" id="ENSACLT00000077905.1">
    <property type="protein sequence ID" value="ENSACLP00000082455.1"/>
    <property type="gene ID" value="ENSACLG00000006379.2"/>
</dbReference>
<evidence type="ECO:0000256" key="2">
    <source>
        <dbReference type="ARBA" id="ARBA00000582"/>
    </source>
</evidence>
<keyword evidence="7" id="KW-0963">Cytoplasm</keyword>
<comment type="catalytic activity">
    <reaction evidence="3">
        <text>a ribonucleoside 5'-diphosphate + ATP = a ribonucleoside 5'-triphosphate + ADP</text>
        <dbReference type="Rhea" id="RHEA:18113"/>
        <dbReference type="ChEBI" id="CHEBI:30616"/>
        <dbReference type="ChEBI" id="CHEBI:57930"/>
        <dbReference type="ChEBI" id="CHEBI:61557"/>
        <dbReference type="ChEBI" id="CHEBI:456216"/>
        <dbReference type="EC" id="2.7.4.6"/>
    </reaction>
</comment>
<evidence type="ECO:0000256" key="14">
    <source>
        <dbReference type="ARBA" id="ARBA00083254"/>
    </source>
</evidence>
<evidence type="ECO:0000256" key="12">
    <source>
        <dbReference type="ARBA" id="ARBA00053658"/>
    </source>
</evidence>
<evidence type="ECO:0000256" key="10">
    <source>
        <dbReference type="ARBA" id="ARBA00022777"/>
    </source>
</evidence>
<evidence type="ECO:0000256" key="1">
    <source>
        <dbReference type="ARBA" id="ARBA00000082"/>
    </source>
</evidence>
<dbReference type="GO" id="GO:0004550">
    <property type="term" value="F:nucleoside diphosphate kinase activity"/>
    <property type="evidence" value="ECO:0007669"/>
    <property type="project" value="UniProtKB-EC"/>
</dbReference>
<dbReference type="Gene3D" id="3.40.50.300">
    <property type="entry name" value="P-loop containing nucleotide triphosphate hydrolases"/>
    <property type="match status" value="2"/>
</dbReference>
<comment type="function">
    <text evidence="12">Nucleoside monophosphate (NMP) kinase that catalyzes the reversible transfer of the terminal phosphate group between nucleoside triphosphates and monophosphates. Active on AMP and dAMP with ATP as a donor. When GTP is used as phosphate donor, the enzyme phosphorylates AMP, CMP, and to a small extent dCMP. Also displays broad nucleoside diphosphate kinase activity.</text>
</comment>
<dbReference type="GO" id="GO:0005524">
    <property type="term" value="F:ATP binding"/>
    <property type="evidence" value="ECO:0007669"/>
    <property type="project" value="UniProtKB-KW"/>
</dbReference>
<keyword evidence="11" id="KW-0067">ATP-binding</keyword>
<evidence type="ECO:0000256" key="3">
    <source>
        <dbReference type="ARBA" id="ARBA00000937"/>
    </source>
</evidence>
<dbReference type="PANTHER" id="PTHR23359">
    <property type="entry name" value="NUCLEOTIDE KINASE"/>
    <property type="match status" value="1"/>
</dbReference>
<dbReference type="GO" id="GO:0004017">
    <property type="term" value="F:AMP kinase activity"/>
    <property type="evidence" value="ECO:0007669"/>
    <property type="project" value="UniProtKB-EC"/>
</dbReference>
<reference evidence="16" key="3">
    <citation type="submission" date="2025-08" db="UniProtKB">
        <authorList>
            <consortium name="Ensembl"/>
        </authorList>
    </citation>
    <scope>IDENTIFICATION</scope>
</reference>
<comment type="subcellular location">
    <subcellularLocation>
        <location evidence="4">Cytoplasm</location>
    </subcellularLocation>
</comment>